<accession>A0AAE1Y8F6</accession>
<gene>
    <name evidence="3" type="ORF">Salat_1692900</name>
</gene>
<sequence>MPPSFLMGLRAFLGLMGYYLWFVRHYASSTDPLTDLLKGPSFHWLLAATSTFEALKRAMLSIPVPCLLDFSMPFDVTTDASQLAVVAVLSQHHCIAFFTKKTSPKIQVSSAYERSGTDSTIGPSGRIEPTTAVRKSGDEEVVNKSSNPILRRSIR</sequence>
<organism evidence="3 4">
    <name type="scientific">Sesamum alatum</name>
    <dbReference type="NCBI Taxonomy" id="300844"/>
    <lineage>
        <taxon>Eukaryota</taxon>
        <taxon>Viridiplantae</taxon>
        <taxon>Streptophyta</taxon>
        <taxon>Embryophyta</taxon>
        <taxon>Tracheophyta</taxon>
        <taxon>Spermatophyta</taxon>
        <taxon>Magnoliopsida</taxon>
        <taxon>eudicotyledons</taxon>
        <taxon>Gunneridae</taxon>
        <taxon>Pentapetalae</taxon>
        <taxon>asterids</taxon>
        <taxon>lamiids</taxon>
        <taxon>Lamiales</taxon>
        <taxon>Pedaliaceae</taxon>
        <taxon>Sesamum</taxon>
    </lineage>
</organism>
<name>A0AAE1Y8F6_9LAMI</name>
<dbReference type="EMBL" id="JACGWO010000006">
    <property type="protein sequence ID" value="KAK4424993.1"/>
    <property type="molecule type" value="Genomic_DNA"/>
</dbReference>
<evidence type="ECO:0000256" key="1">
    <source>
        <dbReference type="SAM" id="MobiDB-lite"/>
    </source>
</evidence>
<dbReference type="InterPro" id="IPR043502">
    <property type="entry name" value="DNA/RNA_pol_sf"/>
</dbReference>
<feature type="domain" description="Reverse transcriptase/retrotransposon-derived protein RNase H-like" evidence="2">
    <location>
        <begin position="47"/>
        <end position="114"/>
    </location>
</feature>
<protein>
    <submittedName>
        <fullName evidence="3">Retrovirus-related Pol polyprotein from transposon</fullName>
    </submittedName>
</protein>
<dbReference type="PANTHER" id="PTHR33064">
    <property type="entry name" value="POL PROTEIN"/>
    <property type="match status" value="1"/>
</dbReference>
<dbReference type="InterPro" id="IPR041577">
    <property type="entry name" value="RT_RNaseH_2"/>
</dbReference>
<dbReference type="Pfam" id="PF17919">
    <property type="entry name" value="RT_RNaseH_2"/>
    <property type="match status" value="1"/>
</dbReference>
<keyword evidence="4" id="KW-1185">Reference proteome</keyword>
<dbReference type="PANTHER" id="PTHR33064:SF37">
    <property type="entry name" value="RIBONUCLEASE H"/>
    <property type="match status" value="1"/>
</dbReference>
<dbReference type="SUPFAM" id="SSF56672">
    <property type="entry name" value="DNA/RNA polymerases"/>
    <property type="match status" value="1"/>
</dbReference>
<feature type="region of interest" description="Disordered" evidence="1">
    <location>
        <begin position="114"/>
        <end position="155"/>
    </location>
</feature>
<evidence type="ECO:0000259" key="2">
    <source>
        <dbReference type="Pfam" id="PF17919"/>
    </source>
</evidence>
<proteinExistence type="predicted"/>
<dbReference type="Gene3D" id="3.30.70.270">
    <property type="match status" value="1"/>
</dbReference>
<dbReference type="AlphaFoldDB" id="A0AAE1Y8F6"/>
<dbReference type="InterPro" id="IPR043128">
    <property type="entry name" value="Rev_trsase/Diguanyl_cyclase"/>
</dbReference>
<comment type="caution">
    <text evidence="3">The sequence shown here is derived from an EMBL/GenBank/DDBJ whole genome shotgun (WGS) entry which is preliminary data.</text>
</comment>
<dbReference type="InterPro" id="IPR051320">
    <property type="entry name" value="Viral_Replic_Matur_Polypro"/>
</dbReference>
<evidence type="ECO:0000313" key="4">
    <source>
        <dbReference type="Proteomes" id="UP001293254"/>
    </source>
</evidence>
<evidence type="ECO:0000313" key="3">
    <source>
        <dbReference type="EMBL" id="KAK4424993.1"/>
    </source>
</evidence>
<reference evidence="3" key="1">
    <citation type="submission" date="2020-06" db="EMBL/GenBank/DDBJ databases">
        <authorList>
            <person name="Li T."/>
            <person name="Hu X."/>
            <person name="Zhang T."/>
            <person name="Song X."/>
            <person name="Zhang H."/>
            <person name="Dai N."/>
            <person name="Sheng W."/>
            <person name="Hou X."/>
            <person name="Wei L."/>
        </authorList>
    </citation>
    <scope>NUCLEOTIDE SEQUENCE</scope>
    <source>
        <strain evidence="3">3651</strain>
        <tissue evidence="3">Leaf</tissue>
    </source>
</reference>
<reference evidence="3" key="2">
    <citation type="journal article" date="2024" name="Plant">
        <title>Genomic evolution and insights into agronomic trait innovations of Sesamum species.</title>
        <authorList>
            <person name="Miao H."/>
            <person name="Wang L."/>
            <person name="Qu L."/>
            <person name="Liu H."/>
            <person name="Sun Y."/>
            <person name="Le M."/>
            <person name="Wang Q."/>
            <person name="Wei S."/>
            <person name="Zheng Y."/>
            <person name="Lin W."/>
            <person name="Duan Y."/>
            <person name="Cao H."/>
            <person name="Xiong S."/>
            <person name="Wang X."/>
            <person name="Wei L."/>
            <person name="Li C."/>
            <person name="Ma Q."/>
            <person name="Ju M."/>
            <person name="Zhao R."/>
            <person name="Li G."/>
            <person name="Mu C."/>
            <person name="Tian Q."/>
            <person name="Mei H."/>
            <person name="Zhang T."/>
            <person name="Gao T."/>
            <person name="Zhang H."/>
        </authorList>
    </citation>
    <scope>NUCLEOTIDE SEQUENCE</scope>
    <source>
        <strain evidence="3">3651</strain>
    </source>
</reference>
<dbReference type="Proteomes" id="UP001293254">
    <property type="component" value="Unassembled WGS sequence"/>
</dbReference>